<comment type="catalytic activity">
    <reaction evidence="8 9">
        <text>(R)-pantoate + NADP(+) = 2-dehydropantoate + NADPH + H(+)</text>
        <dbReference type="Rhea" id="RHEA:16233"/>
        <dbReference type="ChEBI" id="CHEBI:11561"/>
        <dbReference type="ChEBI" id="CHEBI:15378"/>
        <dbReference type="ChEBI" id="CHEBI:15980"/>
        <dbReference type="ChEBI" id="CHEBI:57783"/>
        <dbReference type="ChEBI" id="CHEBI:58349"/>
        <dbReference type="EC" id="1.1.1.169"/>
    </reaction>
</comment>
<feature type="domain" description="Ketopantoate reductase N-terminal" evidence="10">
    <location>
        <begin position="9"/>
        <end position="156"/>
    </location>
</feature>
<dbReference type="PANTHER" id="PTHR43765:SF2">
    <property type="entry name" value="2-DEHYDROPANTOATE 2-REDUCTASE"/>
    <property type="match status" value="1"/>
</dbReference>
<evidence type="ECO:0000256" key="5">
    <source>
        <dbReference type="ARBA" id="ARBA00022857"/>
    </source>
</evidence>
<evidence type="ECO:0000313" key="13">
    <source>
        <dbReference type="Proteomes" id="UP000019140"/>
    </source>
</evidence>
<comment type="caution">
    <text evidence="12">The sequence shown here is derived from an EMBL/GenBank/DDBJ whole genome shotgun (WGS) entry which is preliminary data.</text>
</comment>
<dbReference type="Gene3D" id="3.40.50.720">
    <property type="entry name" value="NAD(P)-binding Rossmann-like Domain"/>
    <property type="match status" value="1"/>
</dbReference>
<dbReference type="GO" id="GO:0005737">
    <property type="term" value="C:cytoplasm"/>
    <property type="evidence" value="ECO:0007669"/>
    <property type="project" value="TreeGrafter"/>
</dbReference>
<proteinExistence type="inferred from homology"/>
<dbReference type="NCBIfam" id="TIGR00745">
    <property type="entry name" value="apbA_panE"/>
    <property type="match status" value="1"/>
</dbReference>
<evidence type="ECO:0000256" key="7">
    <source>
        <dbReference type="ARBA" id="ARBA00032024"/>
    </source>
</evidence>
<dbReference type="Gene3D" id="1.10.1040.10">
    <property type="entry name" value="N-(1-d-carboxylethyl)-l-norvaline Dehydrogenase, domain 2"/>
    <property type="match status" value="1"/>
</dbReference>
<evidence type="ECO:0000259" key="11">
    <source>
        <dbReference type="Pfam" id="PF08546"/>
    </source>
</evidence>
<evidence type="ECO:0000256" key="1">
    <source>
        <dbReference type="ARBA" id="ARBA00004994"/>
    </source>
</evidence>
<keyword evidence="9" id="KW-0566">Pantothenate biosynthesis</keyword>
<comment type="similarity">
    <text evidence="2 9">Belongs to the ketopantoate reductase family.</text>
</comment>
<dbReference type="HOGENOM" id="CLU_031468_0_1_7"/>
<comment type="pathway">
    <text evidence="1 9">Cofactor biosynthesis; (R)-pantothenate biosynthesis; (R)-pantoate from 3-methyl-2-oxobutanoate: step 2/2.</text>
</comment>
<dbReference type="Pfam" id="PF08546">
    <property type="entry name" value="ApbA_C"/>
    <property type="match status" value="1"/>
</dbReference>
<dbReference type="InterPro" id="IPR013332">
    <property type="entry name" value="KPR_N"/>
</dbReference>
<keyword evidence="5 9" id="KW-0521">NADP</keyword>
<reference evidence="12 13" key="1">
    <citation type="journal article" date="2014" name="Nature">
        <title>An environmental bacterial taxon with a large and distinct metabolic repertoire.</title>
        <authorList>
            <person name="Wilson M.C."/>
            <person name="Mori T."/>
            <person name="Ruckert C."/>
            <person name="Uria A.R."/>
            <person name="Helf M.J."/>
            <person name="Takada K."/>
            <person name="Gernert C."/>
            <person name="Steffens U.A."/>
            <person name="Heycke N."/>
            <person name="Schmitt S."/>
            <person name="Rinke C."/>
            <person name="Helfrich E.J."/>
            <person name="Brachmann A.O."/>
            <person name="Gurgui C."/>
            <person name="Wakimoto T."/>
            <person name="Kracht M."/>
            <person name="Crusemann M."/>
            <person name="Hentschel U."/>
            <person name="Abe I."/>
            <person name="Matsunaga S."/>
            <person name="Kalinowski J."/>
            <person name="Takeyama H."/>
            <person name="Piel J."/>
        </authorList>
    </citation>
    <scope>NUCLEOTIDE SEQUENCE [LARGE SCALE GENOMIC DNA]</scope>
    <source>
        <strain evidence="13">TSY2</strain>
    </source>
</reference>
<feature type="domain" description="Ketopantoate reductase C-terminal" evidence="11">
    <location>
        <begin position="187"/>
        <end position="308"/>
    </location>
</feature>
<evidence type="ECO:0000259" key="10">
    <source>
        <dbReference type="Pfam" id="PF02558"/>
    </source>
</evidence>
<evidence type="ECO:0000256" key="8">
    <source>
        <dbReference type="ARBA" id="ARBA00048793"/>
    </source>
</evidence>
<dbReference type="AlphaFoldDB" id="W4MCF7"/>
<keyword evidence="13" id="KW-1185">Reference proteome</keyword>
<keyword evidence="6 9" id="KW-0560">Oxidoreductase</keyword>
<dbReference type="UniPathway" id="UPA00028">
    <property type="reaction ID" value="UER00004"/>
</dbReference>
<dbReference type="PANTHER" id="PTHR43765">
    <property type="entry name" value="2-DEHYDROPANTOATE 2-REDUCTASE-RELATED"/>
    <property type="match status" value="1"/>
</dbReference>
<name>W4MCF7_9BACT</name>
<evidence type="ECO:0000256" key="3">
    <source>
        <dbReference type="ARBA" id="ARBA00013014"/>
    </source>
</evidence>
<dbReference type="Proteomes" id="UP000019140">
    <property type="component" value="Unassembled WGS sequence"/>
</dbReference>
<dbReference type="Pfam" id="PF02558">
    <property type="entry name" value="ApbA"/>
    <property type="match status" value="1"/>
</dbReference>
<dbReference type="EC" id="1.1.1.169" evidence="3 9"/>
<sequence length="326" mass="34418">MTTHVDHHIAIWGVGALGSLFAGYLSTVAQVTMVGHWQEQIEAVQRDGLTIRHADGHASHFFPAITDNPASLPPIDLALVLVKSHQTAGIAPVIARVLSPGGVVITLQNGVGNLDALAQAVGVERATQGITAQGANIIGLGAVRHAGAGLTHIAVLPERAELIETGIALLNQAGFETHATSSAESQSLVWGKLAANAGINPLTALLELPNGELLTEPKRKHFMIAAAREAEAVAAAQDIRLPYPDVAAQVQEVARVTGENISSMLQDMRRRVPTEIDAICGAVVRYGERFDVPTPVNAILFNLIRTKESGQAIASEEVYRILSQVA</sequence>
<dbReference type="SUPFAM" id="SSF51735">
    <property type="entry name" value="NAD(P)-binding Rossmann-fold domains"/>
    <property type="match status" value="1"/>
</dbReference>
<evidence type="ECO:0000256" key="9">
    <source>
        <dbReference type="RuleBase" id="RU362068"/>
    </source>
</evidence>
<dbReference type="InterPro" id="IPR036291">
    <property type="entry name" value="NAD(P)-bd_dom_sf"/>
</dbReference>
<dbReference type="GO" id="GO:0050661">
    <property type="term" value="F:NADP binding"/>
    <property type="evidence" value="ECO:0007669"/>
    <property type="project" value="TreeGrafter"/>
</dbReference>
<dbReference type="PATRIC" id="fig|1429439.4.peg.2063"/>
<dbReference type="EMBL" id="AZHX01000484">
    <property type="protein sequence ID" value="ETX07292.1"/>
    <property type="molecule type" value="Genomic_DNA"/>
</dbReference>
<dbReference type="GO" id="GO:0008677">
    <property type="term" value="F:2-dehydropantoate 2-reductase activity"/>
    <property type="evidence" value="ECO:0007669"/>
    <property type="project" value="UniProtKB-EC"/>
</dbReference>
<evidence type="ECO:0000256" key="6">
    <source>
        <dbReference type="ARBA" id="ARBA00023002"/>
    </source>
</evidence>
<dbReference type="FunFam" id="1.10.1040.10:FF:000017">
    <property type="entry name" value="2-dehydropantoate 2-reductase"/>
    <property type="match status" value="1"/>
</dbReference>
<gene>
    <name evidence="12" type="ORF">ETSY2_12015</name>
</gene>
<dbReference type="InterPro" id="IPR050838">
    <property type="entry name" value="Ketopantoate_reductase"/>
</dbReference>
<protein>
    <recommendedName>
        <fullName evidence="4 9">2-dehydropantoate 2-reductase</fullName>
        <ecNumber evidence="3 9">1.1.1.169</ecNumber>
    </recommendedName>
    <alternativeName>
        <fullName evidence="7 9">Ketopantoate reductase</fullName>
    </alternativeName>
</protein>
<dbReference type="InterPro" id="IPR013752">
    <property type="entry name" value="KPA_reductase"/>
</dbReference>
<accession>W4MCF7</accession>
<evidence type="ECO:0000313" key="12">
    <source>
        <dbReference type="EMBL" id="ETX07292.1"/>
    </source>
</evidence>
<evidence type="ECO:0000256" key="2">
    <source>
        <dbReference type="ARBA" id="ARBA00007870"/>
    </source>
</evidence>
<dbReference type="InterPro" id="IPR003710">
    <property type="entry name" value="ApbA"/>
</dbReference>
<organism evidence="12 13">
    <name type="scientific">Candidatus Entotheonella gemina</name>
    <dbReference type="NCBI Taxonomy" id="1429439"/>
    <lineage>
        <taxon>Bacteria</taxon>
        <taxon>Pseudomonadati</taxon>
        <taxon>Nitrospinota/Tectimicrobiota group</taxon>
        <taxon>Candidatus Tectimicrobiota</taxon>
        <taxon>Candidatus Entotheonellia</taxon>
        <taxon>Candidatus Entotheonellales</taxon>
        <taxon>Candidatus Entotheonellaceae</taxon>
        <taxon>Candidatus Entotheonella</taxon>
    </lineage>
</organism>
<evidence type="ECO:0000256" key="4">
    <source>
        <dbReference type="ARBA" id="ARBA00019465"/>
    </source>
</evidence>
<comment type="function">
    <text evidence="9">Catalyzes the NADPH-dependent reduction of ketopantoate into pantoic acid.</text>
</comment>
<dbReference type="GO" id="GO:0015940">
    <property type="term" value="P:pantothenate biosynthetic process"/>
    <property type="evidence" value="ECO:0007669"/>
    <property type="project" value="UniProtKB-UniPathway"/>
</dbReference>
<dbReference type="InterPro" id="IPR013328">
    <property type="entry name" value="6PGD_dom2"/>
</dbReference>
<dbReference type="SUPFAM" id="SSF48179">
    <property type="entry name" value="6-phosphogluconate dehydrogenase C-terminal domain-like"/>
    <property type="match status" value="1"/>
</dbReference>
<dbReference type="InterPro" id="IPR008927">
    <property type="entry name" value="6-PGluconate_DH-like_C_sf"/>
</dbReference>